<accession>A0ABV2QT14</accession>
<gene>
    <name evidence="1" type="ORF">ABIE08_000082</name>
</gene>
<comment type="caution">
    <text evidence="1">The sequence shown here is derived from an EMBL/GenBank/DDBJ whole genome shotgun (WGS) entry which is preliminary data.</text>
</comment>
<organism evidence="1 2">
    <name type="scientific">Kaistia defluvii</name>
    <dbReference type="NCBI Taxonomy" id="410841"/>
    <lineage>
        <taxon>Bacteria</taxon>
        <taxon>Pseudomonadati</taxon>
        <taxon>Pseudomonadota</taxon>
        <taxon>Alphaproteobacteria</taxon>
        <taxon>Hyphomicrobiales</taxon>
        <taxon>Kaistiaceae</taxon>
        <taxon>Kaistia</taxon>
    </lineage>
</organism>
<keyword evidence="2" id="KW-1185">Reference proteome</keyword>
<protein>
    <recommendedName>
        <fullName evidence="3">2OG-Fe(II) oxygenase</fullName>
    </recommendedName>
</protein>
<name>A0ABV2QT14_9HYPH</name>
<evidence type="ECO:0008006" key="3">
    <source>
        <dbReference type="Google" id="ProtNLM"/>
    </source>
</evidence>
<dbReference type="RefSeq" id="WP_354547924.1">
    <property type="nucleotide sequence ID" value="NZ_JBEPSM010000001.1"/>
</dbReference>
<sequence length="261" mass="29537">MLKSTTTDLDYLVSHIAQAVRSAEAFDDPFYHLVLDGIFPADVYAEMQELMPSAGHFRALAGRGNVNIRDDGSATRVKVDLFPEYLRHLEGRRKVLWNLVGAALCSVPVRDAFVERLEPGLKRRFGSAYKATDFFPIPMLTRDTSGYRIKEHTDTRWKGITVQMYLPRDESLNGVGTVFSSREPEGGFTRVKQMEFIPNHGYAFAVGDNTWHSVDPTGVLPTSRDSILHTYFVDQTAFEKARNRGKRVGNFIKNEFRQLVG</sequence>
<dbReference type="EMBL" id="JBEPSM010000001">
    <property type="protein sequence ID" value="MET4632169.1"/>
    <property type="molecule type" value="Genomic_DNA"/>
</dbReference>
<dbReference type="Proteomes" id="UP001549321">
    <property type="component" value="Unassembled WGS sequence"/>
</dbReference>
<proteinExistence type="predicted"/>
<evidence type="ECO:0000313" key="2">
    <source>
        <dbReference type="Proteomes" id="UP001549321"/>
    </source>
</evidence>
<reference evidence="1 2" key="1">
    <citation type="submission" date="2024-06" db="EMBL/GenBank/DDBJ databases">
        <title>Sorghum-associated microbial communities from plants grown in Nebraska, USA.</title>
        <authorList>
            <person name="Schachtman D."/>
        </authorList>
    </citation>
    <scope>NUCLEOTIDE SEQUENCE [LARGE SCALE GENOMIC DNA]</scope>
    <source>
        <strain evidence="1 2">3207</strain>
    </source>
</reference>
<evidence type="ECO:0000313" key="1">
    <source>
        <dbReference type="EMBL" id="MET4632169.1"/>
    </source>
</evidence>